<proteinExistence type="predicted"/>
<feature type="signal peptide" evidence="2">
    <location>
        <begin position="1"/>
        <end position="39"/>
    </location>
</feature>
<dbReference type="Pfam" id="PF13505">
    <property type="entry name" value="OMP_b-brl"/>
    <property type="match status" value="1"/>
</dbReference>
<keyword evidence="1 2" id="KW-0732">Signal</keyword>
<evidence type="ECO:0000313" key="4">
    <source>
        <dbReference type="EMBL" id="XBO72647.1"/>
    </source>
</evidence>
<dbReference type="EMBL" id="CP098827">
    <property type="protein sequence ID" value="XBO72647.1"/>
    <property type="molecule type" value="Genomic_DNA"/>
</dbReference>
<dbReference type="Gene3D" id="2.40.160.20">
    <property type="match status" value="1"/>
</dbReference>
<gene>
    <name evidence="4" type="ORF">NFG58_08090</name>
</gene>
<dbReference type="InterPro" id="IPR027385">
    <property type="entry name" value="Beta-barrel_OMP"/>
</dbReference>
<feature type="domain" description="Outer membrane protein beta-barrel" evidence="3">
    <location>
        <begin position="26"/>
        <end position="184"/>
    </location>
</feature>
<evidence type="ECO:0000256" key="2">
    <source>
        <dbReference type="SAM" id="SignalP"/>
    </source>
</evidence>
<evidence type="ECO:0000259" key="3">
    <source>
        <dbReference type="Pfam" id="PF13505"/>
    </source>
</evidence>
<dbReference type="InterPro" id="IPR011250">
    <property type="entry name" value="OMP/PagP_B-barrel"/>
</dbReference>
<protein>
    <submittedName>
        <fullName evidence="4">Outer membrane beta-barrel protein</fullName>
    </submittedName>
</protein>
<organism evidence="4">
    <name type="scientific">Halomonas sp. RT37</name>
    <dbReference type="NCBI Taxonomy" id="2950872"/>
    <lineage>
        <taxon>Bacteria</taxon>
        <taxon>Pseudomonadati</taxon>
        <taxon>Pseudomonadota</taxon>
        <taxon>Gammaproteobacteria</taxon>
        <taxon>Oceanospirillales</taxon>
        <taxon>Halomonadaceae</taxon>
        <taxon>Halomonas</taxon>
    </lineage>
</organism>
<feature type="chain" id="PRO_5043739302" evidence="2">
    <location>
        <begin position="40"/>
        <end position="219"/>
    </location>
</feature>
<dbReference type="RefSeq" id="WP_348827919.1">
    <property type="nucleotide sequence ID" value="NZ_CP098827.1"/>
</dbReference>
<dbReference type="SUPFAM" id="SSF56925">
    <property type="entry name" value="OMPA-like"/>
    <property type="match status" value="1"/>
</dbReference>
<sequence length="219" mass="23351">MMTACRLPSLPARRPTSHTLLAGLLAALTLAAFSAPVLASEDAADPLADNDAAHSATPAFSGMGQEIVRLDSGVLVQGDKVHTPDGYTSGFRLTAGMAPQQETGWDLGAELRYRQSDDVPMSSSDSQHVQDVTSLGGSLVAGFRVGHFGVYGKTGMAQWVSDPVTGRNTFDSTSGSTRVQGLGARWMTRSWIGQVEFEEVNDPELEHLNMITASFHLPF</sequence>
<dbReference type="AlphaFoldDB" id="A0AAU7KLT1"/>
<reference evidence="4" key="1">
    <citation type="submission" date="2022-06" db="EMBL/GenBank/DDBJ databases">
        <title>A novel DMS-producing enzyme.</title>
        <authorList>
            <person name="Zhang Y."/>
        </authorList>
    </citation>
    <scope>NUCLEOTIDE SEQUENCE</scope>
    <source>
        <strain evidence="4">RT37</strain>
    </source>
</reference>
<evidence type="ECO:0000256" key="1">
    <source>
        <dbReference type="ARBA" id="ARBA00022729"/>
    </source>
</evidence>
<accession>A0AAU7KLT1</accession>
<name>A0AAU7KLT1_9GAMM</name>